<protein>
    <submittedName>
        <fullName evidence="1">Peroxiredoxin OsmC</fullName>
        <ecNumber evidence="1">1.11.1.15</ecNumber>
    </submittedName>
</protein>
<dbReference type="InterPro" id="IPR052707">
    <property type="entry name" value="OsmC_Ohr_Peroxiredoxin"/>
</dbReference>
<gene>
    <name evidence="1" type="primary">osmC</name>
    <name evidence="1" type="ORF">CFX0092_A1943</name>
</gene>
<keyword evidence="1" id="KW-0560">Oxidoreductase</keyword>
<organism evidence="1 2">
    <name type="scientific">Candidatus Promineifilum breve</name>
    <dbReference type="NCBI Taxonomy" id="1806508"/>
    <lineage>
        <taxon>Bacteria</taxon>
        <taxon>Bacillati</taxon>
        <taxon>Chloroflexota</taxon>
        <taxon>Ardenticatenia</taxon>
        <taxon>Candidatus Promineifilales</taxon>
        <taxon>Candidatus Promineifilaceae</taxon>
        <taxon>Candidatus Promineifilum</taxon>
    </lineage>
</organism>
<dbReference type="PANTHER" id="PTHR42830">
    <property type="entry name" value="OSMOTICALLY INDUCIBLE FAMILY PROTEIN"/>
    <property type="match status" value="1"/>
</dbReference>
<evidence type="ECO:0000313" key="2">
    <source>
        <dbReference type="Proteomes" id="UP000215027"/>
    </source>
</evidence>
<dbReference type="PANTHER" id="PTHR42830:SF1">
    <property type="entry name" value="OSMOTICALLY INDUCIBLE FAMILY PROTEIN"/>
    <property type="match status" value="1"/>
</dbReference>
<reference evidence="1" key="1">
    <citation type="submission" date="2016-01" db="EMBL/GenBank/DDBJ databases">
        <authorList>
            <person name="Mcilroy J.S."/>
            <person name="Karst M S."/>
            <person name="Albertsen M."/>
        </authorList>
    </citation>
    <scope>NUCLEOTIDE SEQUENCE</scope>
    <source>
        <strain evidence="1">Cfx-K</strain>
    </source>
</reference>
<keyword evidence="1" id="KW-0575">Peroxidase</keyword>
<dbReference type="GO" id="GO:0004601">
    <property type="term" value="F:peroxidase activity"/>
    <property type="evidence" value="ECO:0007669"/>
    <property type="project" value="UniProtKB-KW"/>
</dbReference>
<dbReference type="InterPro" id="IPR019904">
    <property type="entry name" value="Peroxiredoxin_OsmC"/>
</dbReference>
<sequence>MPIRHAQANWQGTLKEGAGSLKLESGVYEGPYTWADRFADGGGTNPEELIGAAHAGCYSMFLAAILTRNNVPPARIDTRAAVHLGDGPTITRIVLDVEAVVPGIDEAKFQEYAAEAKAKCPVSKALAAVEEITVNAHLLN</sequence>
<dbReference type="Gene3D" id="3.30.300.20">
    <property type="match status" value="1"/>
</dbReference>
<dbReference type="OrthoDB" id="9807532at2"/>
<dbReference type="AlphaFoldDB" id="A0A160T1C8"/>
<dbReference type="InterPro" id="IPR036102">
    <property type="entry name" value="OsmC/Ohrsf"/>
</dbReference>
<proteinExistence type="predicted"/>
<evidence type="ECO:0000313" key="1">
    <source>
        <dbReference type="EMBL" id="CUS03821.2"/>
    </source>
</evidence>
<keyword evidence="2" id="KW-1185">Reference proteome</keyword>
<dbReference type="SUPFAM" id="SSF82784">
    <property type="entry name" value="OsmC-like"/>
    <property type="match status" value="1"/>
</dbReference>
<dbReference type="InterPro" id="IPR003718">
    <property type="entry name" value="OsmC/Ohr_fam"/>
</dbReference>
<dbReference type="Pfam" id="PF02566">
    <property type="entry name" value="OsmC"/>
    <property type="match status" value="1"/>
</dbReference>
<dbReference type="EMBL" id="LN890655">
    <property type="protein sequence ID" value="CUS03821.2"/>
    <property type="molecule type" value="Genomic_DNA"/>
</dbReference>
<name>A0A160T1C8_9CHLR</name>
<dbReference type="NCBIfam" id="TIGR03562">
    <property type="entry name" value="osmo_induc_OsmC"/>
    <property type="match status" value="1"/>
</dbReference>
<dbReference type="EC" id="1.11.1.15" evidence="1"/>
<dbReference type="KEGG" id="pbf:CFX0092_A1943"/>
<accession>A0A160T1C8</accession>
<dbReference type="InterPro" id="IPR015946">
    <property type="entry name" value="KH_dom-like_a/b"/>
</dbReference>
<dbReference type="Proteomes" id="UP000215027">
    <property type="component" value="Chromosome I"/>
</dbReference>
<dbReference type="RefSeq" id="WP_095043257.1">
    <property type="nucleotide sequence ID" value="NZ_LN890655.1"/>
</dbReference>
<dbReference type="GO" id="GO:0006979">
    <property type="term" value="P:response to oxidative stress"/>
    <property type="evidence" value="ECO:0007669"/>
    <property type="project" value="InterPro"/>
</dbReference>